<dbReference type="Proteomes" id="UP000266906">
    <property type="component" value="Unassembled WGS sequence"/>
</dbReference>
<sequence>MSDRNGPEEPVDRGRPETGGSSRGRGSGGGKAHGAQREGAPVIELAGVGKVYRGGKRALDGVGLTIGPGLLGLLGPNGAGKSSLLRILATVTRPSSGTLHYRGVDAVASPDRLRRELGYLPQDFGVYPNLTAREFLAYLAAAKGLSARSARARTDELLELLNLTEAVRRPLRGYSGGMLRRVGIAQALLADPKVLVVDEPTAGLDPEERVRLRNLLGELAVERAVLLSTHIVSDVESTAGTIAVLAGGRLLRLGPPDRLLRELDGAVWELTVPVADVPAWQARWRVGRTVRTAEGVRLRLLAPGPPSAAAVPVRPDLEDVYLDTVRPGAGR</sequence>
<feature type="compositionally biased region" description="Basic and acidic residues" evidence="5">
    <location>
        <begin position="1"/>
        <end position="16"/>
    </location>
</feature>
<keyword evidence="2" id="KW-0813">Transport</keyword>
<comment type="caution">
    <text evidence="7">The sequence shown here is derived from an EMBL/GenBank/DDBJ whole genome shotgun (WGS) entry which is preliminary data.</text>
</comment>
<dbReference type="PANTHER" id="PTHR43335">
    <property type="entry name" value="ABC TRANSPORTER, ATP-BINDING PROTEIN"/>
    <property type="match status" value="1"/>
</dbReference>
<accession>A0A3N4RNS3</accession>
<dbReference type="GO" id="GO:0005524">
    <property type="term" value="F:ATP binding"/>
    <property type="evidence" value="ECO:0007669"/>
    <property type="project" value="UniProtKB-KW"/>
</dbReference>
<organism evidence="7 8">
    <name type="scientific">Kitasatospora cineracea</name>
    <dbReference type="NCBI Taxonomy" id="88074"/>
    <lineage>
        <taxon>Bacteria</taxon>
        <taxon>Bacillati</taxon>
        <taxon>Actinomycetota</taxon>
        <taxon>Actinomycetes</taxon>
        <taxon>Kitasatosporales</taxon>
        <taxon>Streptomycetaceae</taxon>
        <taxon>Kitasatospora</taxon>
    </lineage>
</organism>
<evidence type="ECO:0000256" key="2">
    <source>
        <dbReference type="ARBA" id="ARBA00022448"/>
    </source>
</evidence>
<gene>
    <name evidence="7" type="ORF">EDD38_5747</name>
</gene>
<comment type="similarity">
    <text evidence="1">Belongs to the ABC transporter superfamily.</text>
</comment>
<evidence type="ECO:0000313" key="7">
    <source>
        <dbReference type="EMBL" id="RPE28610.1"/>
    </source>
</evidence>
<dbReference type="PROSITE" id="PS50893">
    <property type="entry name" value="ABC_TRANSPORTER_2"/>
    <property type="match status" value="1"/>
</dbReference>
<evidence type="ECO:0000256" key="3">
    <source>
        <dbReference type="ARBA" id="ARBA00022741"/>
    </source>
</evidence>
<keyword evidence="8" id="KW-1185">Reference proteome</keyword>
<dbReference type="PROSITE" id="PS00211">
    <property type="entry name" value="ABC_TRANSPORTER_1"/>
    <property type="match status" value="1"/>
</dbReference>
<dbReference type="GO" id="GO:0016887">
    <property type="term" value="F:ATP hydrolysis activity"/>
    <property type="evidence" value="ECO:0007669"/>
    <property type="project" value="InterPro"/>
</dbReference>
<dbReference type="SUPFAM" id="SSF52540">
    <property type="entry name" value="P-loop containing nucleoside triphosphate hydrolases"/>
    <property type="match status" value="1"/>
</dbReference>
<dbReference type="InterPro" id="IPR027417">
    <property type="entry name" value="P-loop_NTPase"/>
</dbReference>
<dbReference type="SMART" id="SM00382">
    <property type="entry name" value="AAA"/>
    <property type="match status" value="1"/>
</dbReference>
<feature type="region of interest" description="Disordered" evidence="5">
    <location>
        <begin position="1"/>
        <end position="38"/>
    </location>
</feature>
<evidence type="ECO:0000313" key="8">
    <source>
        <dbReference type="Proteomes" id="UP000266906"/>
    </source>
</evidence>
<dbReference type="AlphaFoldDB" id="A0A3N4RNS3"/>
<keyword evidence="4" id="KW-0067">ATP-binding</keyword>
<dbReference type="Pfam" id="PF00005">
    <property type="entry name" value="ABC_tran"/>
    <property type="match status" value="1"/>
</dbReference>
<evidence type="ECO:0000256" key="5">
    <source>
        <dbReference type="SAM" id="MobiDB-lite"/>
    </source>
</evidence>
<evidence type="ECO:0000256" key="1">
    <source>
        <dbReference type="ARBA" id="ARBA00005417"/>
    </source>
</evidence>
<name>A0A3N4RNS3_9ACTN</name>
<keyword evidence="3" id="KW-0547">Nucleotide-binding</keyword>
<feature type="compositionally biased region" description="Gly residues" evidence="5">
    <location>
        <begin position="21"/>
        <end position="32"/>
    </location>
</feature>
<dbReference type="InterPro" id="IPR003439">
    <property type="entry name" value="ABC_transporter-like_ATP-bd"/>
</dbReference>
<evidence type="ECO:0000256" key="4">
    <source>
        <dbReference type="ARBA" id="ARBA00022840"/>
    </source>
</evidence>
<protein>
    <submittedName>
        <fullName evidence="7">ABC-type multidrug transport system ATPase subunit</fullName>
    </submittedName>
</protein>
<evidence type="ECO:0000259" key="6">
    <source>
        <dbReference type="PROSITE" id="PS50893"/>
    </source>
</evidence>
<dbReference type="Gene3D" id="3.40.50.300">
    <property type="entry name" value="P-loop containing nucleotide triphosphate hydrolases"/>
    <property type="match status" value="1"/>
</dbReference>
<feature type="domain" description="ABC transporter" evidence="6">
    <location>
        <begin position="43"/>
        <end position="272"/>
    </location>
</feature>
<reference evidence="7 8" key="1">
    <citation type="submission" date="2018-11" db="EMBL/GenBank/DDBJ databases">
        <title>Sequencing the genomes of 1000 actinobacteria strains.</title>
        <authorList>
            <person name="Klenk H.-P."/>
        </authorList>
    </citation>
    <scope>NUCLEOTIDE SEQUENCE [LARGE SCALE GENOMIC DNA]</scope>
    <source>
        <strain evidence="7 8">DSM 44781</strain>
    </source>
</reference>
<dbReference type="InterPro" id="IPR017871">
    <property type="entry name" value="ABC_transporter-like_CS"/>
</dbReference>
<dbReference type="EMBL" id="RKQG01000002">
    <property type="protein sequence ID" value="RPE28610.1"/>
    <property type="molecule type" value="Genomic_DNA"/>
</dbReference>
<proteinExistence type="inferred from homology"/>
<dbReference type="InterPro" id="IPR003593">
    <property type="entry name" value="AAA+_ATPase"/>
</dbReference>
<dbReference type="PANTHER" id="PTHR43335:SF2">
    <property type="entry name" value="ABC TRANSPORTER, ATP-BINDING PROTEIN"/>
    <property type="match status" value="1"/>
</dbReference>